<feature type="compositionally biased region" description="Basic residues" evidence="8">
    <location>
        <begin position="687"/>
        <end position="702"/>
    </location>
</feature>
<feature type="compositionally biased region" description="Basic and acidic residues" evidence="8">
    <location>
        <begin position="472"/>
        <end position="484"/>
    </location>
</feature>
<dbReference type="GO" id="GO:0004519">
    <property type="term" value="F:endonuclease activity"/>
    <property type="evidence" value="ECO:0007669"/>
    <property type="project" value="UniProtKB-KW"/>
</dbReference>
<dbReference type="Proteomes" id="UP001356427">
    <property type="component" value="Unassembled WGS sequence"/>
</dbReference>
<evidence type="ECO:0000313" key="12">
    <source>
        <dbReference type="EMBL" id="KAK6321918.1"/>
    </source>
</evidence>
<dbReference type="EMBL" id="JAGTTL010000005">
    <property type="protein sequence ID" value="KAK6321918.1"/>
    <property type="molecule type" value="Genomic_DNA"/>
</dbReference>
<keyword evidence="2" id="KW-0548">Nucleotidyltransferase</keyword>
<evidence type="ECO:0000256" key="6">
    <source>
        <dbReference type="ARBA" id="ARBA00022918"/>
    </source>
</evidence>
<sequence>MLVTELKFLGHVVNAEGIHADRDKVAAVQKFYLEAKVFTIVTDQAALQWVLASGKTNSHFVRWSIRLQRFDFFIEYRKGKLNVVPDALFRITEAATVCPQLCSTYTTTKGQDDSFPLDDDSVWRAHQTDAAIMEIHKSLSEEDSKSHFSDKFSIVQCIEKLQEEIGHSTQYRVYIPSILTDQMIQAYHDNPMSGHLGVFKIYRRLQEVVYWPGMWVNTKKFIQQCDVCQRYSEEEIRQKVGTFRQMLMEKEGVITREGANTRPPVKHMVHGEHGEEETDPALAEGYQEDGDCHGDYYDKDGYRMTRKSSSSPSPQPKKRKKKKSGRRRSRFDSSSPSRREKKKKSGKKHKRDRSTSGSRRKRRYRSGSPKNKQKDKNKTRKRSPVESPSRTSQRRGSCCSSRSASHSSTDHSPSKSPGRPNSKLKTDGHKACVSPSPSPGPGGPDGPVTWHNGHHHQGRARNGKAGRLNHNHVADGDKGQDKLRMLTAATPGEQSTMMLPQLRGGEHKTHDALYRTPGGGTATQAGEALHGEGRQTMGSSGRRGGHSSHRAHGKSSHSPAHSSDSAHSQRNLHPHRGKSSHRKKTKGCHSSKRHHHGVRGQAHHQSQSASPGRHRHTSASSRKKSESRGRGGVGVRQRSSSWSSGSSSSRSVSRERGPSKAKSPHPHARQNNSRERDSPHHSDADRARRRSRSYSPIRKRRRDSPSFMEARRITSARKRPIPYYRPSPSSSSSMSSPSHSERSRSHDSYSSYSRSHSRTRSHSRSRSRNHSYYSRSSYESPGF</sequence>
<feature type="compositionally biased region" description="Basic residues" evidence="8">
    <location>
        <begin position="339"/>
        <end position="382"/>
    </location>
</feature>
<dbReference type="InterPro" id="IPR041588">
    <property type="entry name" value="Integrase_H2C2"/>
</dbReference>
<dbReference type="PANTHER" id="PTHR34755">
    <property type="entry name" value="SERINE/ARGININE REPETITIVE MATRIX PROTEIN 3-RELATED"/>
    <property type="match status" value="1"/>
</dbReference>
<feature type="compositionally biased region" description="Low complexity" evidence="8">
    <location>
        <begin position="635"/>
        <end position="651"/>
    </location>
</feature>
<proteinExistence type="predicted"/>
<accession>A0AAN8R3F3</accession>
<feature type="compositionally biased region" description="Basic and acidic residues" evidence="8">
    <location>
        <begin position="290"/>
        <end position="303"/>
    </location>
</feature>
<gene>
    <name evidence="12" type="ORF">J4Q44_G00067100</name>
</gene>
<feature type="compositionally biased region" description="Low complexity" evidence="8">
    <location>
        <begin position="770"/>
        <end position="783"/>
    </location>
</feature>
<evidence type="ECO:0000256" key="8">
    <source>
        <dbReference type="SAM" id="MobiDB-lite"/>
    </source>
</evidence>
<feature type="domain" description="Serine/arginine repetitive matrix protein C-terminal" evidence="9">
    <location>
        <begin position="668"/>
        <end position="726"/>
    </location>
</feature>
<dbReference type="GO" id="GO:0016787">
    <property type="term" value="F:hydrolase activity"/>
    <property type="evidence" value="ECO:0007669"/>
    <property type="project" value="UniProtKB-KW"/>
</dbReference>
<evidence type="ECO:0000256" key="1">
    <source>
        <dbReference type="ARBA" id="ARBA00022679"/>
    </source>
</evidence>
<feature type="compositionally biased region" description="Basic residues" evidence="8">
    <location>
        <begin position="452"/>
        <end position="470"/>
    </location>
</feature>
<keyword evidence="4" id="KW-0255">Endonuclease</keyword>
<dbReference type="PANTHER" id="PTHR34755:SF2">
    <property type="entry name" value="SERINE_ARGININE REPETITIVE MATRIX PROTEIN 3"/>
    <property type="match status" value="1"/>
</dbReference>
<keyword evidence="13" id="KW-1185">Reference proteome</keyword>
<keyword evidence="1" id="KW-0808">Transferase</keyword>
<feature type="compositionally biased region" description="Low complexity" evidence="8">
    <location>
        <begin position="389"/>
        <end position="407"/>
    </location>
</feature>
<evidence type="ECO:0000259" key="11">
    <source>
        <dbReference type="Pfam" id="PF17921"/>
    </source>
</evidence>
<feature type="domain" description="Integrase zinc-binding" evidence="11">
    <location>
        <begin position="175"/>
        <end position="231"/>
    </location>
</feature>
<dbReference type="AlphaFoldDB" id="A0AAN8R3F3"/>
<evidence type="ECO:0000256" key="4">
    <source>
        <dbReference type="ARBA" id="ARBA00022759"/>
    </source>
</evidence>
<feature type="compositionally biased region" description="Low complexity" evidence="8">
    <location>
        <begin position="722"/>
        <end position="738"/>
    </location>
</feature>
<feature type="compositionally biased region" description="Basic and acidic residues" evidence="8">
    <location>
        <begin position="504"/>
        <end position="513"/>
    </location>
</feature>
<evidence type="ECO:0000259" key="9">
    <source>
        <dbReference type="Pfam" id="PF15230"/>
    </source>
</evidence>
<dbReference type="InterPro" id="IPR043502">
    <property type="entry name" value="DNA/RNA_pol_sf"/>
</dbReference>
<evidence type="ECO:0000256" key="7">
    <source>
        <dbReference type="ARBA" id="ARBA00039658"/>
    </source>
</evidence>
<dbReference type="GO" id="GO:0003964">
    <property type="term" value="F:RNA-directed DNA polymerase activity"/>
    <property type="evidence" value="ECO:0007669"/>
    <property type="project" value="UniProtKB-KW"/>
</dbReference>
<dbReference type="GO" id="GO:0003729">
    <property type="term" value="F:mRNA binding"/>
    <property type="evidence" value="ECO:0007669"/>
    <property type="project" value="TreeGrafter"/>
</dbReference>
<feature type="domain" description="Reverse transcriptase RNase H-like" evidence="10">
    <location>
        <begin position="30"/>
        <end position="70"/>
    </location>
</feature>
<dbReference type="InterPro" id="IPR052109">
    <property type="entry name" value="SRRM_Domain-Containing"/>
</dbReference>
<evidence type="ECO:0000256" key="2">
    <source>
        <dbReference type="ARBA" id="ARBA00022695"/>
    </source>
</evidence>
<feature type="compositionally biased region" description="Basic residues" evidence="8">
    <location>
        <begin position="543"/>
        <end position="555"/>
    </location>
</feature>
<evidence type="ECO:0000256" key="3">
    <source>
        <dbReference type="ARBA" id="ARBA00022722"/>
    </source>
</evidence>
<feature type="compositionally biased region" description="Low complexity" evidence="8">
    <location>
        <begin position="556"/>
        <end position="568"/>
    </location>
</feature>
<feature type="compositionally biased region" description="Basic and acidic residues" evidence="8">
    <location>
        <begin position="672"/>
        <end position="686"/>
    </location>
</feature>
<name>A0AAN8R3F3_9TELE</name>
<evidence type="ECO:0000256" key="5">
    <source>
        <dbReference type="ARBA" id="ARBA00022801"/>
    </source>
</evidence>
<keyword evidence="6" id="KW-0695">RNA-directed DNA polymerase</keyword>
<evidence type="ECO:0000259" key="10">
    <source>
        <dbReference type="Pfam" id="PF17917"/>
    </source>
</evidence>
<dbReference type="Pfam" id="PF15230">
    <property type="entry name" value="SRRM_C"/>
    <property type="match status" value="1"/>
</dbReference>
<dbReference type="InterPro" id="IPR041373">
    <property type="entry name" value="RT_RNaseH"/>
</dbReference>
<feature type="compositionally biased region" description="Basic residues" evidence="8">
    <location>
        <begin position="755"/>
        <end position="769"/>
    </location>
</feature>
<evidence type="ECO:0000313" key="13">
    <source>
        <dbReference type="Proteomes" id="UP001356427"/>
    </source>
</evidence>
<feature type="compositionally biased region" description="Basic residues" evidence="8">
    <location>
        <begin position="316"/>
        <end position="329"/>
    </location>
</feature>
<feature type="compositionally biased region" description="Basic residues" evidence="8">
    <location>
        <begin position="570"/>
        <end position="602"/>
    </location>
</feature>
<feature type="region of interest" description="Disordered" evidence="8">
    <location>
        <begin position="256"/>
        <end position="783"/>
    </location>
</feature>
<organism evidence="12 13">
    <name type="scientific">Coregonus suidteri</name>
    <dbReference type="NCBI Taxonomy" id="861788"/>
    <lineage>
        <taxon>Eukaryota</taxon>
        <taxon>Metazoa</taxon>
        <taxon>Chordata</taxon>
        <taxon>Craniata</taxon>
        <taxon>Vertebrata</taxon>
        <taxon>Euteleostomi</taxon>
        <taxon>Actinopterygii</taxon>
        <taxon>Neopterygii</taxon>
        <taxon>Teleostei</taxon>
        <taxon>Protacanthopterygii</taxon>
        <taxon>Salmoniformes</taxon>
        <taxon>Salmonidae</taxon>
        <taxon>Coregoninae</taxon>
        <taxon>Coregonus</taxon>
    </lineage>
</organism>
<dbReference type="Pfam" id="PF17921">
    <property type="entry name" value="Integrase_H2C2"/>
    <property type="match status" value="1"/>
</dbReference>
<keyword evidence="3" id="KW-0540">Nuclease</keyword>
<protein>
    <recommendedName>
        <fullName evidence="7">Gypsy retrotransposon integrase-like protein 1</fullName>
    </recommendedName>
</protein>
<dbReference type="InterPro" id="IPR029360">
    <property type="entry name" value="SRRM_C"/>
</dbReference>
<reference evidence="12 13" key="1">
    <citation type="submission" date="2021-04" db="EMBL/GenBank/DDBJ databases">
        <authorList>
            <person name="De Guttry C."/>
            <person name="Zahm M."/>
            <person name="Klopp C."/>
            <person name="Cabau C."/>
            <person name="Louis A."/>
            <person name="Berthelot C."/>
            <person name="Parey E."/>
            <person name="Roest Crollius H."/>
            <person name="Montfort J."/>
            <person name="Robinson-Rechavi M."/>
            <person name="Bucao C."/>
            <person name="Bouchez O."/>
            <person name="Gislard M."/>
            <person name="Lluch J."/>
            <person name="Milhes M."/>
            <person name="Lampietro C."/>
            <person name="Lopez Roques C."/>
            <person name="Donnadieu C."/>
            <person name="Braasch I."/>
            <person name="Desvignes T."/>
            <person name="Postlethwait J."/>
            <person name="Bobe J."/>
            <person name="Wedekind C."/>
            <person name="Guiguen Y."/>
        </authorList>
    </citation>
    <scope>NUCLEOTIDE SEQUENCE [LARGE SCALE GENOMIC DNA]</scope>
    <source>
        <strain evidence="12">Cs_M1</strain>
        <tissue evidence="12">Blood</tissue>
    </source>
</reference>
<dbReference type="Pfam" id="PF17917">
    <property type="entry name" value="RT_RNaseH"/>
    <property type="match status" value="1"/>
</dbReference>
<dbReference type="FunFam" id="1.10.340.70:FF:000001">
    <property type="entry name" value="Retrovirus-related Pol polyprotein from transposon gypsy-like Protein"/>
    <property type="match status" value="1"/>
</dbReference>
<dbReference type="SUPFAM" id="SSF56672">
    <property type="entry name" value="DNA/RNA polymerases"/>
    <property type="match status" value="1"/>
</dbReference>
<keyword evidence="5" id="KW-0378">Hydrolase</keyword>
<dbReference type="Gene3D" id="1.10.340.70">
    <property type="match status" value="1"/>
</dbReference>
<comment type="caution">
    <text evidence="12">The sequence shown here is derived from an EMBL/GenBank/DDBJ whole genome shotgun (WGS) entry which is preliminary data.</text>
</comment>